<keyword evidence="8 16" id="KW-0812">Transmembrane</keyword>
<sequence>MNIPNILTIIRILLIPLFIIFLLKDMFHFALLVFTIAAISDGLDGLFARYLDQRTLLGAYLDPLADKLLLTSAFIVLAVIKIVPAWLAVIVISRDILIVLGIAIFAMADISIEIRPRMTSKCTTVCQILTVFFLLLDPKISGADMIKWILYWLTAGITILSGLHYTYIGMNFIQNASGNSRRNT</sequence>
<dbReference type="PIRSF" id="PIRSF000847">
    <property type="entry name" value="Phos_ph_gly_syn"/>
    <property type="match status" value="1"/>
</dbReference>
<dbReference type="InterPro" id="IPR000462">
    <property type="entry name" value="CDP-OH_P_trans"/>
</dbReference>
<evidence type="ECO:0000256" key="13">
    <source>
        <dbReference type="ARBA" id="ARBA00023264"/>
    </source>
</evidence>
<comment type="caution">
    <text evidence="17">The sequence shown here is derived from an EMBL/GenBank/DDBJ whole genome shotgun (WGS) entry which is preliminary data.</text>
</comment>
<accession>A0A8J6N3D5</accession>
<evidence type="ECO:0000256" key="9">
    <source>
        <dbReference type="ARBA" id="ARBA00022989"/>
    </source>
</evidence>
<keyword evidence="12" id="KW-0594">Phospholipid biosynthesis</keyword>
<dbReference type="PROSITE" id="PS00379">
    <property type="entry name" value="CDP_ALCOHOL_P_TRANSF"/>
    <property type="match status" value="1"/>
</dbReference>
<organism evidence="17 18">
    <name type="scientific">Candidatus Desulfaltia bathyphila</name>
    <dbReference type="NCBI Taxonomy" id="2841697"/>
    <lineage>
        <taxon>Bacteria</taxon>
        <taxon>Pseudomonadati</taxon>
        <taxon>Thermodesulfobacteriota</taxon>
        <taxon>Desulfobacteria</taxon>
        <taxon>Desulfobacterales</taxon>
        <taxon>Desulfobacterales incertae sedis</taxon>
        <taxon>Candidatus Desulfaltia</taxon>
    </lineage>
</organism>
<dbReference type="EC" id="2.7.8.5" evidence="4"/>
<dbReference type="GO" id="GO:0046474">
    <property type="term" value="P:glycerophospholipid biosynthetic process"/>
    <property type="evidence" value="ECO:0007669"/>
    <property type="project" value="TreeGrafter"/>
</dbReference>
<dbReference type="InterPro" id="IPR050324">
    <property type="entry name" value="CDP-alcohol_PTase-I"/>
</dbReference>
<keyword evidence="7 15" id="KW-0808">Transferase</keyword>
<evidence type="ECO:0000256" key="5">
    <source>
        <dbReference type="ARBA" id="ARBA00014944"/>
    </source>
</evidence>
<evidence type="ECO:0000256" key="6">
    <source>
        <dbReference type="ARBA" id="ARBA00022516"/>
    </source>
</evidence>
<comment type="subcellular location">
    <subcellularLocation>
        <location evidence="1">Membrane</location>
        <topology evidence="1">Multi-pass membrane protein</topology>
    </subcellularLocation>
</comment>
<evidence type="ECO:0000256" key="1">
    <source>
        <dbReference type="ARBA" id="ARBA00004141"/>
    </source>
</evidence>
<evidence type="ECO:0000313" key="18">
    <source>
        <dbReference type="Proteomes" id="UP000603545"/>
    </source>
</evidence>
<dbReference type="GO" id="GO:0008444">
    <property type="term" value="F:CDP-diacylglycerol-glycerol-3-phosphate 3-phosphatidyltransferase activity"/>
    <property type="evidence" value="ECO:0007669"/>
    <property type="project" value="UniProtKB-EC"/>
</dbReference>
<evidence type="ECO:0000313" key="17">
    <source>
        <dbReference type="EMBL" id="MBC8199449.1"/>
    </source>
</evidence>
<proteinExistence type="inferred from homology"/>
<comment type="similarity">
    <text evidence="3 15">Belongs to the CDP-alcohol phosphatidyltransferase class-I family.</text>
</comment>
<feature type="transmembrane region" description="Helical" evidence="16">
    <location>
        <begin position="148"/>
        <end position="168"/>
    </location>
</feature>
<dbReference type="InterPro" id="IPR043130">
    <property type="entry name" value="CDP-OH_PTrfase_TM_dom"/>
</dbReference>
<dbReference type="Proteomes" id="UP000603545">
    <property type="component" value="Unassembled WGS sequence"/>
</dbReference>
<feature type="transmembrane region" description="Helical" evidence="16">
    <location>
        <begin position="96"/>
        <end position="112"/>
    </location>
</feature>
<dbReference type="Pfam" id="PF01066">
    <property type="entry name" value="CDP-OH_P_transf"/>
    <property type="match status" value="1"/>
</dbReference>
<evidence type="ECO:0000256" key="8">
    <source>
        <dbReference type="ARBA" id="ARBA00022692"/>
    </source>
</evidence>
<protein>
    <recommendedName>
        <fullName evidence="5">CDP-diacylglycerol--glycerol-3-phosphate 3-phosphatidyltransferase</fullName>
        <ecNumber evidence="4">2.7.8.5</ecNumber>
    </recommendedName>
</protein>
<feature type="transmembrane region" description="Helical" evidence="16">
    <location>
        <begin position="68"/>
        <end position="89"/>
    </location>
</feature>
<evidence type="ECO:0000256" key="12">
    <source>
        <dbReference type="ARBA" id="ARBA00023209"/>
    </source>
</evidence>
<keyword evidence="6" id="KW-0444">Lipid biosynthesis</keyword>
<evidence type="ECO:0000256" key="7">
    <source>
        <dbReference type="ARBA" id="ARBA00022679"/>
    </source>
</evidence>
<name>A0A8J6N3D5_9BACT</name>
<reference evidence="17 18" key="1">
    <citation type="submission" date="2020-08" db="EMBL/GenBank/DDBJ databases">
        <title>Bridging the membrane lipid divide: bacteria of the FCB group superphylum have the potential to synthesize archaeal ether lipids.</title>
        <authorList>
            <person name="Villanueva L."/>
            <person name="Von Meijenfeldt F.A.B."/>
            <person name="Westbye A.B."/>
            <person name="Yadav S."/>
            <person name="Hopmans E.C."/>
            <person name="Dutilh B.E."/>
            <person name="Sinninghe Damste J.S."/>
        </authorList>
    </citation>
    <scope>NUCLEOTIDE SEQUENCE [LARGE SCALE GENOMIC DNA]</scope>
    <source>
        <strain evidence="17">NIOZ-UU82</strain>
    </source>
</reference>
<keyword evidence="10" id="KW-0443">Lipid metabolism</keyword>
<evidence type="ECO:0000256" key="4">
    <source>
        <dbReference type="ARBA" id="ARBA00013170"/>
    </source>
</evidence>
<evidence type="ECO:0000256" key="2">
    <source>
        <dbReference type="ARBA" id="ARBA00005042"/>
    </source>
</evidence>
<dbReference type="InterPro" id="IPR004570">
    <property type="entry name" value="Phosphatidylglycerol_P_synth"/>
</dbReference>
<dbReference type="PANTHER" id="PTHR14269">
    <property type="entry name" value="CDP-DIACYLGLYCEROL--GLYCEROL-3-PHOSPHATE 3-PHOSPHATIDYLTRANSFERASE-RELATED"/>
    <property type="match status" value="1"/>
</dbReference>
<dbReference type="Gene3D" id="1.20.120.1760">
    <property type="match status" value="1"/>
</dbReference>
<dbReference type="AlphaFoldDB" id="A0A8J6N3D5"/>
<gene>
    <name evidence="17" type="ORF">H8E80_05305</name>
</gene>
<keyword evidence="13" id="KW-1208">Phospholipid metabolism</keyword>
<comment type="catalytic activity">
    <reaction evidence="14">
        <text>a CDP-1,2-diacyl-sn-glycerol + sn-glycerol 3-phosphate = a 1,2-diacyl-sn-glycero-3-phospho-(1'-sn-glycero-3'-phosphate) + CMP + H(+)</text>
        <dbReference type="Rhea" id="RHEA:12593"/>
        <dbReference type="ChEBI" id="CHEBI:15378"/>
        <dbReference type="ChEBI" id="CHEBI:57597"/>
        <dbReference type="ChEBI" id="CHEBI:58332"/>
        <dbReference type="ChEBI" id="CHEBI:60110"/>
        <dbReference type="ChEBI" id="CHEBI:60377"/>
        <dbReference type="EC" id="2.7.8.5"/>
    </reaction>
</comment>
<dbReference type="EMBL" id="JACNLL010000053">
    <property type="protein sequence ID" value="MBC8199449.1"/>
    <property type="molecule type" value="Genomic_DNA"/>
</dbReference>
<dbReference type="GO" id="GO:0016020">
    <property type="term" value="C:membrane"/>
    <property type="evidence" value="ECO:0007669"/>
    <property type="project" value="UniProtKB-SubCell"/>
</dbReference>
<evidence type="ECO:0000256" key="16">
    <source>
        <dbReference type="SAM" id="Phobius"/>
    </source>
</evidence>
<evidence type="ECO:0000256" key="14">
    <source>
        <dbReference type="ARBA" id="ARBA00048586"/>
    </source>
</evidence>
<evidence type="ECO:0000256" key="15">
    <source>
        <dbReference type="RuleBase" id="RU003750"/>
    </source>
</evidence>
<evidence type="ECO:0000256" key="11">
    <source>
        <dbReference type="ARBA" id="ARBA00023136"/>
    </source>
</evidence>
<dbReference type="InterPro" id="IPR048254">
    <property type="entry name" value="CDP_ALCOHOL_P_TRANSF_CS"/>
</dbReference>
<keyword evidence="9 16" id="KW-1133">Transmembrane helix</keyword>
<evidence type="ECO:0000256" key="10">
    <source>
        <dbReference type="ARBA" id="ARBA00023098"/>
    </source>
</evidence>
<dbReference type="PANTHER" id="PTHR14269:SF62">
    <property type="entry name" value="CDP-DIACYLGLYCEROL--GLYCEROL-3-PHOSPHATE 3-PHOSPHATIDYLTRANSFERASE 1, CHLOROPLASTIC"/>
    <property type="match status" value="1"/>
</dbReference>
<evidence type="ECO:0000256" key="3">
    <source>
        <dbReference type="ARBA" id="ARBA00010441"/>
    </source>
</evidence>
<comment type="pathway">
    <text evidence="2">Phospholipid metabolism; phosphatidylglycerol biosynthesis; phosphatidylglycerol from CDP-diacylglycerol: step 1/2.</text>
</comment>
<keyword evidence="11 16" id="KW-0472">Membrane</keyword>
<feature type="transmembrane region" description="Helical" evidence="16">
    <location>
        <begin position="6"/>
        <end position="23"/>
    </location>
</feature>